<sequence>PSEEYWRRYVLNITDGIEDMGFVQWKLLLCLVAAWVIVFLCLIKGHKTSGKVAYFTATFPYLILTILLIRGVTLPGAADGLKYYLIPKWKKLLSFKVWGEAAMQIFFSSGVGGGSVVTMASYNKFNSNCQ</sequence>
<evidence type="ECO:0000256" key="2">
    <source>
        <dbReference type="ARBA" id="ARBA00006459"/>
    </source>
</evidence>
<keyword evidence="6" id="KW-0472">Membrane</keyword>
<evidence type="ECO:0000256" key="6">
    <source>
        <dbReference type="ARBA" id="ARBA00023136"/>
    </source>
</evidence>
<dbReference type="GO" id="GO:0089718">
    <property type="term" value="P:amino acid import across plasma membrane"/>
    <property type="evidence" value="ECO:0007669"/>
    <property type="project" value="TreeGrafter"/>
</dbReference>
<gene>
    <name evidence="9" type="ORF">OFUS_LOCUS4703</name>
</gene>
<reference evidence="9" key="1">
    <citation type="submission" date="2022-03" db="EMBL/GenBank/DDBJ databases">
        <authorList>
            <person name="Martin C."/>
        </authorList>
    </citation>
    <scope>NUCLEOTIDE SEQUENCE</scope>
</reference>
<dbReference type="GO" id="GO:0005886">
    <property type="term" value="C:plasma membrane"/>
    <property type="evidence" value="ECO:0007669"/>
    <property type="project" value="TreeGrafter"/>
</dbReference>
<keyword evidence="4" id="KW-0812">Transmembrane</keyword>
<feature type="binding site" evidence="8">
    <location>
        <position position="108"/>
    </location>
    <ligand>
        <name>Na(+)</name>
        <dbReference type="ChEBI" id="CHEBI:29101"/>
        <label>1</label>
    </ligand>
</feature>
<evidence type="ECO:0000256" key="5">
    <source>
        <dbReference type="ARBA" id="ARBA00022989"/>
    </source>
</evidence>
<comment type="subcellular location">
    <subcellularLocation>
        <location evidence="1">Membrane</location>
        <topology evidence="1">Multi-pass membrane protein</topology>
    </subcellularLocation>
</comment>
<dbReference type="PROSITE" id="PS50267">
    <property type="entry name" value="NA_NEUROTRAN_SYMP_3"/>
    <property type="match status" value="1"/>
</dbReference>
<dbReference type="GO" id="GO:0046872">
    <property type="term" value="F:metal ion binding"/>
    <property type="evidence" value="ECO:0007669"/>
    <property type="project" value="UniProtKB-KW"/>
</dbReference>
<evidence type="ECO:0000256" key="3">
    <source>
        <dbReference type="ARBA" id="ARBA00022448"/>
    </source>
</evidence>
<keyword evidence="5" id="KW-1133">Transmembrane helix</keyword>
<keyword evidence="8" id="KW-0915">Sodium</keyword>
<evidence type="ECO:0000256" key="8">
    <source>
        <dbReference type="PIRSR" id="PIRSR600175-1"/>
    </source>
</evidence>
<keyword evidence="10" id="KW-1185">Reference proteome</keyword>
<dbReference type="AlphaFoldDB" id="A0A8J1TI60"/>
<proteinExistence type="inferred from homology"/>
<dbReference type="Pfam" id="PF00209">
    <property type="entry name" value="SNF"/>
    <property type="match status" value="1"/>
</dbReference>
<dbReference type="PANTHER" id="PTHR11616:SF321">
    <property type="entry name" value="SODIUM-DEPENDENT NUTRIENT AMINO ACID TRANSPORTER 1-RELATED"/>
    <property type="match status" value="1"/>
</dbReference>
<dbReference type="PANTHER" id="PTHR11616">
    <property type="entry name" value="SODIUM/CHLORIDE DEPENDENT TRANSPORTER"/>
    <property type="match status" value="1"/>
</dbReference>
<feature type="non-terminal residue" evidence="9">
    <location>
        <position position="130"/>
    </location>
</feature>
<dbReference type="Proteomes" id="UP000749559">
    <property type="component" value="Unassembled WGS sequence"/>
</dbReference>
<evidence type="ECO:0000313" key="9">
    <source>
        <dbReference type="EMBL" id="CAH1777699.1"/>
    </source>
</evidence>
<keyword evidence="8" id="KW-0479">Metal-binding</keyword>
<name>A0A8J1TI60_OWEFU</name>
<evidence type="ECO:0000256" key="4">
    <source>
        <dbReference type="ARBA" id="ARBA00022692"/>
    </source>
</evidence>
<dbReference type="InterPro" id="IPR037272">
    <property type="entry name" value="SNS_sf"/>
</dbReference>
<evidence type="ECO:0000256" key="1">
    <source>
        <dbReference type="ARBA" id="ARBA00004141"/>
    </source>
</evidence>
<organism evidence="9 10">
    <name type="scientific">Owenia fusiformis</name>
    <name type="common">Polychaete worm</name>
    <dbReference type="NCBI Taxonomy" id="6347"/>
    <lineage>
        <taxon>Eukaryota</taxon>
        <taxon>Metazoa</taxon>
        <taxon>Spiralia</taxon>
        <taxon>Lophotrochozoa</taxon>
        <taxon>Annelida</taxon>
        <taxon>Polychaeta</taxon>
        <taxon>Sedentaria</taxon>
        <taxon>Canalipalpata</taxon>
        <taxon>Sabellida</taxon>
        <taxon>Oweniida</taxon>
        <taxon>Oweniidae</taxon>
        <taxon>Owenia</taxon>
    </lineage>
</organism>
<evidence type="ECO:0000313" key="10">
    <source>
        <dbReference type="Proteomes" id="UP000749559"/>
    </source>
</evidence>
<comment type="similarity">
    <text evidence="2">Belongs to the sodium:neurotransmitter symporter (SNF) (TC 2.A.22) family.</text>
</comment>
<accession>A0A8J1TI60</accession>
<dbReference type="GO" id="GO:0005283">
    <property type="term" value="F:amino acid:sodium symporter activity"/>
    <property type="evidence" value="ECO:0007669"/>
    <property type="project" value="TreeGrafter"/>
</dbReference>
<comment type="caution">
    <text evidence="9">The sequence shown here is derived from an EMBL/GenBank/DDBJ whole genome shotgun (WGS) entry which is preliminary data.</text>
</comment>
<keyword evidence="7" id="KW-0325">Glycoprotein</keyword>
<dbReference type="OrthoDB" id="6581954at2759"/>
<evidence type="ECO:0000256" key="7">
    <source>
        <dbReference type="ARBA" id="ARBA00023180"/>
    </source>
</evidence>
<keyword evidence="3" id="KW-0813">Transport</keyword>
<feature type="non-terminal residue" evidence="9">
    <location>
        <position position="1"/>
    </location>
</feature>
<dbReference type="InterPro" id="IPR000175">
    <property type="entry name" value="Na/ntran_symport"/>
</dbReference>
<protein>
    <submittedName>
        <fullName evidence="9">Uncharacterized protein</fullName>
    </submittedName>
</protein>
<dbReference type="EMBL" id="CAIIXF020000002">
    <property type="protein sequence ID" value="CAH1777699.1"/>
    <property type="molecule type" value="Genomic_DNA"/>
</dbReference>
<dbReference type="SUPFAM" id="SSF161070">
    <property type="entry name" value="SNF-like"/>
    <property type="match status" value="1"/>
</dbReference>